<dbReference type="InParanoid" id="A0A674JHC1"/>
<dbReference type="AlphaFoldDB" id="A0A674JHC1"/>
<accession>A0A674JHC1</accession>
<reference evidence="1" key="1">
    <citation type="submission" date="2025-08" db="UniProtKB">
        <authorList>
            <consortium name="Ensembl"/>
        </authorList>
    </citation>
    <scope>IDENTIFICATION</scope>
</reference>
<protein>
    <submittedName>
        <fullName evidence="1">Uncharacterized protein</fullName>
    </submittedName>
</protein>
<evidence type="ECO:0000313" key="2">
    <source>
        <dbReference type="Proteomes" id="UP000472274"/>
    </source>
</evidence>
<dbReference type="Ensembl" id="ENSTMTT00000022017.1">
    <property type="protein sequence ID" value="ENSTMTP00000021266.1"/>
    <property type="gene ID" value="ENSTMTG00000015534.1"/>
</dbReference>
<dbReference type="GeneTree" id="ENSGT00990000212342"/>
<reference evidence="1" key="2">
    <citation type="submission" date="2025-09" db="UniProtKB">
        <authorList>
            <consortium name="Ensembl"/>
        </authorList>
    </citation>
    <scope>IDENTIFICATION</scope>
</reference>
<proteinExistence type="predicted"/>
<name>A0A674JHC1_9SAUR</name>
<organism evidence="1 2">
    <name type="scientific">Terrapene triunguis</name>
    <name type="common">Three-toed box turtle</name>
    <dbReference type="NCBI Taxonomy" id="2587831"/>
    <lineage>
        <taxon>Eukaryota</taxon>
        <taxon>Metazoa</taxon>
        <taxon>Chordata</taxon>
        <taxon>Craniata</taxon>
        <taxon>Vertebrata</taxon>
        <taxon>Euteleostomi</taxon>
        <taxon>Archelosauria</taxon>
        <taxon>Testudinata</taxon>
        <taxon>Testudines</taxon>
        <taxon>Cryptodira</taxon>
        <taxon>Durocryptodira</taxon>
        <taxon>Testudinoidea</taxon>
        <taxon>Emydidae</taxon>
        <taxon>Terrapene</taxon>
    </lineage>
</organism>
<dbReference type="Proteomes" id="UP000472274">
    <property type="component" value="Unplaced"/>
</dbReference>
<sequence length="107" mass="12157">IFAISLTGVCTCPACGIRLIPWASSPLCHKPTDAKLQWRGESEPSYLRGSDGGREIWYFMLSHRSFSGVLPREKKTNQIQERNGPHHGPSHHAVQFRINVNIYRWGN</sequence>
<keyword evidence="2" id="KW-1185">Reference proteome</keyword>
<evidence type="ECO:0000313" key="1">
    <source>
        <dbReference type="Ensembl" id="ENSTMTP00000021266.1"/>
    </source>
</evidence>